<name>A0ABN9UBT0_9DINO</name>
<feature type="non-terminal residue" evidence="1">
    <location>
        <position position="191"/>
    </location>
</feature>
<gene>
    <name evidence="1" type="ORF">PCOR1329_LOCUS46659</name>
</gene>
<evidence type="ECO:0000313" key="2">
    <source>
        <dbReference type="Proteomes" id="UP001189429"/>
    </source>
</evidence>
<sequence length="191" mass="21164">MERAHRVVIVGFPRKMMKTSLVRAAELFIRTATPTGETPPVIRAFDMTKKVTLDFLSSQKASDFLANLAPRQPLRTPDPVHPAQEIELRAKRDMEPGTRLLFLAMGKVRGAVAAATRSMLKEVGSNGLGGDIFLLRKPEDPVLVCHLQLVTGCPRNEVAIAFFEEQFAEFHAVLRPLVEDLKKGVEHLNVG</sequence>
<evidence type="ECO:0008006" key="3">
    <source>
        <dbReference type="Google" id="ProtNLM"/>
    </source>
</evidence>
<organism evidence="1 2">
    <name type="scientific">Prorocentrum cordatum</name>
    <dbReference type="NCBI Taxonomy" id="2364126"/>
    <lineage>
        <taxon>Eukaryota</taxon>
        <taxon>Sar</taxon>
        <taxon>Alveolata</taxon>
        <taxon>Dinophyceae</taxon>
        <taxon>Prorocentrales</taxon>
        <taxon>Prorocentraceae</taxon>
        <taxon>Prorocentrum</taxon>
    </lineage>
</organism>
<dbReference type="Proteomes" id="UP001189429">
    <property type="component" value="Unassembled WGS sequence"/>
</dbReference>
<proteinExistence type="predicted"/>
<reference evidence="1" key="1">
    <citation type="submission" date="2023-10" db="EMBL/GenBank/DDBJ databases">
        <authorList>
            <person name="Chen Y."/>
            <person name="Shah S."/>
            <person name="Dougan E. K."/>
            <person name="Thang M."/>
            <person name="Chan C."/>
        </authorList>
    </citation>
    <scope>NUCLEOTIDE SEQUENCE [LARGE SCALE GENOMIC DNA]</scope>
</reference>
<protein>
    <recommendedName>
        <fullName evidence="3">Proteasome assembly chaperone 3</fullName>
    </recommendedName>
</protein>
<dbReference type="EMBL" id="CAUYUJ010015615">
    <property type="protein sequence ID" value="CAK0856209.1"/>
    <property type="molecule type" value="Genomic_DNA"/>
</dbReference>
<keyword evidence="2" id="KW-1185">Reference proteome</keyword>
<accession>A0ABN9UBT0</accession>
<comment type="caution">
    <text evidence="1">The sequence shown here is derived from an EMBL/GenBank/DDBJ whole genome shotgun (WGS) entry which is preliminary data.</text>
</comment>
<evidence type="ECO:0000313" key="1">
    <source>
        <dbReference type="EMBL" id="CAK0856209.1"/>
    </source>
</evidence>